<protein>
    <submittedName>
        <fullName evidence="6">Uncharacterized protein</fullName>
    </submittedName>
</protein>
<sequence>LFPGYATKSDSQVKKEEPFEAEPPSISQPSSSRNVVKKEEPEEEDRDRFSSFRIAAAAREKAQRQAREKMNAKIQQKKAKAASIRFNLGDTTDEEDGMLVDASDCDDEDVKRITEAQKRKKENDEALERRKRSNRERRDNFYERTRQQDKVKKERESSSDSDHERKRKKIKKEHDRYIEPEKSKPQYKRKHWDFLATVGVTLNNPDSYMMNDGKADEMMHTMDKFGTREQSQYHQRFTCTLGGNYKINKLFYPTKTMKKSGRIFDHPIKMGDKPEQNFLTYHHTSGDIPLSTVRCDEQIEYSHEPSAEREEALRRRAEQNMQIAIESDPVRKKKNIETKLAMLQKEQMETNSKLKTDMKNEQLWIKFLGLEDQINKLGNNKNAPSGTQADRKMAILAKALANVPKSSYLLIELMKIKKEMNTNPAELSDEWKKIMNRLPNSIALWNSQIEELKHDGKQFTRTQWIDIAERARIELTGLVNGTLRSHRMEAGTERYLVSLMALRVRMEKEMGFIERSIAMTQSLIERSLFHPPMNAMDRFRPFEEVWTDNIPLIGEPNGKGWRHCRPNETSPASSEWLIEIKEAAEKYENKELYELGRAAKEEDKMVIFARHERIHEKYHWRPVRAEVGNPEEEVDRQVEFSELPDDFFSVEHHFDLIIKLMRELGAMFYEFTNDGWVDPVAPLLSSFGLLSPSLHSIPDGLPRFIDRMLDSMAFDDPERNWNNAITMSLARIRTQSWFISQREEHFDMAAVLKELTSLAESATKTYAVLNKNKNLSEMAALMYVFCAYEATNLFLANYEDMNQKTLTKSIKALVKSFTSRALVWSGKVPSNQINSRLNKSIVMALATLLVKLPGTWDERAQRVQQIVLGKDAKEEWMSITQQLEASRIVEKLRKETPLPAESEFHARLFSFFGPDKVQAGILETFFLFVQAARTSSPCPATALEIRRDIMQHFPECDQLYFEHYVHIMKHAKNSLHKYLVNALKNHTFTSSSFLTREYINTQQQIVDEVSLFSQLKERAEEQPSLFNSIARLYAHRKQFTRIVASAEMLSDLSIATRVVRVFVEEAKRHRDPTLWRYALNLTAEFKNKKMGEEVFTQAFADCSWSRDLHLDYMIAFPEEGQLLSFHEKHIRTRSDPGIVQTLIDYADKKDEEKRQTGDAEMT</sequence>
<comment type="similarity">
    <text evidence="2">Belongs to the NRDE2 family.</text>
</comment>
<name>A0AAV5V9I5_9BILA</name>
<feature type="region of interest" description="Disordered" evidence="5">
    <location>
        <begin position="1"/>
        <end position="183"/>
    </location>
</feature>
<keyword evidence="4" id="KW-0175">Coiled coil</keyword>
<evidence type="ECO:0000256" key="2">
    <source>
        <dbReference type="ARBA" id="ARBA00009265"/>
    </source>
</evidence>
<keyword evidence="3" id="KW-0539">Nucleus</keyword>
<evidence type="ECO:0000256" key="5">
    <source>
        <dbReference type="SAM" id="MobiDB-lite"/>
    </source>
</evidence>
<organism evidence="6 7">
    <name type="scientific">Pristionchus fissidentatus</name>
    <dbReference type="NCBI Taxonomy" id="1538716"/>
    <lineage>
        <taxon>Eukaryota</taxon>
        <taxon>Metazoa</taxon>
        <taxon>Ecdysozoa</taxon>
        <taxon>Nematoda</taxon>
        <taxon>Chromadorea</taxon>
        <taxon>Rhabditida</taxon>
        <taxon>Rhabditina</taxon>
        <taxon>Diplogasteromorpha</taxon>
        <taxon>Diplogasteroidea</taxon>
        <taxon>Neodiplogasteridae</taxon>
        <taxon>Pristionchus</taxon>
    </lineage>
</organism>
<dbReference type="EMBL" id="BTSY01000002">
    <property type="protein sequence ID" value="GMT14559.1"/>
    <property type="molecule type" value="Genomic_DNA"/>
</dbReference>
<dbReference type="Proteomes" id="UP001432322">
    <property type="component" value="Unassembled WGS sequence"/>
</dbReference>
<feature type="non-terminal residue" evidence="6">
    <location>
        <position position="1"/>
    </location>
</feature>
<evidence type="ECO:0000256" key="3">
    <source>
        <dbReference type="ARBA" id="ARBA00023242"/>
    </source>
</evidence>
<comment type="caution">
    <text evidence="6">The sequence shown here is derived from an EMBL/GenBank/DDBJ whole genome shotgun (WGS) entry which is preliminary data.</text>
</comment>
<dbReference type="PANTHER" id="PTHR13471">
    <property type="entry name" value="TETRATRICOPEPTIDE-LIKE HELICAL"/>
    <property type="match status" value="1"/>
</dbReference>
<comment type="subcellular location">
    <subcellularLocation>
        <location evidence="1">Nucleus</location>
    </subcellularLocation>
</comment>
<dbReference type="PANTHER" id="PTHR13471:SF0">
    <property type="entry name" value="NUCLEAR EXOSOME REGULATOR NRDE2"/>
    <property type="match status" value="1"/>
</dbReference>
<dbReference type="AlphaFoldDB" id="A0AAV5V9I5"/>
<feature type="compositionally biased region" description="Polar residues" evidence="5">
    <location>
        <begin position="25"/>
        <end position="34"/>
    </location>
</feature>
<dbReference type="InterPro" id="IPR013633">
    <property type="entry name" value="NRDE-2"/>
</dbReference>
<feature type="compositionally biased region" description="Basic and acidic residues" evidence="5">
    <location>
        <begin position="36"/>
        <end position="50"/>
    </location>
</feature>
<evidence type="ECO:0000313" key="6">
    <source>
        <dbReference type="EMBL" id="GMT14559.1"/>
    </source>
</evidence>
<reference evidence="6" key="1">
    <citation type="submission" date="2023-10" db="EMBL/GenBank/DDBJ databases">
        <title>Genome assembly of Pristionchus species.</title>
        <authorList>
            <person name="Yoshida K."/>
            <person name="Sommer R.J."/>
        </authorList>
    </citation>
    <scope>NUCLEOTIDE SEQUENCE</scope>
    <source>
        <strain evidence="6">RS5133</strain>
    </source>
</reference>
<dbReference type="GO" id="GO:0071013">
    <property type="term" value="C:catalytic step 2 spliceosome"/>
    <property type="evidence" value="ECO:0007669"/>
    <property type="project" value="TreeGrafter"/>
</dbReference>
<evidence type="ECO:0000256" key="1">
    <source>
        <dbReference type="ARBA" id="ARBA00004123"/>
    </source>
</evidence>
<dbReference type="Pfam" id="PF08424">
    <property type="entry name" value="NRDE-2"/>
    <property type="match status" value="1"/>
</dbReference>
<evidence type="ECO:0000256" key="4">
    <source>
        <dbReference type="SAM" id="Coils"/>
    </source>
</evidence>
<feature type="coiled-coil region" evidence="4">
    <location>
        <begin position="307"/>
        <end position="353"/>
    </location>
</feature>
<feature type="compositionally biased region" description="Acidic residues" evidence="5">
    <location>
        <begin position="91"/>
        <end position="108"/>
    </location>
</feature>
<gene>
    <name evidence="6" type="ORF">PFISCL1PPCAC_5856</name>
</gene>
<feature type="compositionally biased region" description="Basic and acidic residues" evidence="5">
    <location>
        <begin position="172"/>
        <end position="183"/>
    </location>
</feature>
<evidence type="ECO:0000313" key="7">
    <source>
        <dbReference type="Proteomes" id="UP001432322"/>
    </source>
</evidence>
<dbReference type="GO" id="GO:1902369">
    <property type="term" value="P:negative regulation of RNA catabolic process"/>
    <property type="evidence" value="ECO:0007669"/>
    <property type="project" value="TreeGrafter"/>
</dbReference>
<keyword evidence="7" id="KW-1185">Reference proteome</keyword>
<feature type="compositionally biased region" description="Basic and acidic residues" evidence="5">
    <location>
        <begin position="109"/>
        <end position="128"/>
    </location>
</feature>
<dbReference type="GO" id="GO:0031048">
    <property type="term" value="P:regulatory ncRNA-mediated heterochromatin formation"/>
    <property type="evidence" value="ECO:0007669"/>
    <property type="project" value="TreeGrafter"/>
</dbReference>
<proteinExistence type="inferred from homology"/>
<feature type="compositionally biased region" description="Basic and acidic residues" evidence="5">
    <location>
        <begin position="136"/>
        <end position="164"/>
    </location>
</feature>
<feature type="compositionally biased region" description="Basic and acidic residues" evidence="5">
    <location>
        <begin position="58"/>
        <end position="71"/>
    </location>
</feature>
<accession>A0AAV5V9I5</accession>